<dbReference type="Pfam" id="PF00988">
    <property type="entry name" value="CPSase_sm_chain"/>
    <property type="match status" value="1"/>
</dbReference>
<keyword evidence="4 8" id="KW-0547">Nucleotide-binding</keyword>
<keyword evidence="8" id="KW-0028">Amino-acid biosynthesis</keyword>
<dbReference type="SUPFAM" id="SSF52021">
    <property type="entry name" value="Carbamoyl phosphate synthetase, small subunit N-terminal domain"/>
    <property type="match status" value="1"/>
</dbReference>
<accession>A0A928KR14</accession>
<comment type="caution">
    <text evidence="10">The sequence shown here is derived from an EMBL/GenBank/DDBJ whole genome shotgun (WGS) entry which is preliminary data.</text>
</comment>
<dbReference type="InterPro" id="IPR002474">
    <property type="entry name" value="CarbamoylP_synth_ssu_N"/>
</dbReference>
<dbReference type="InterPro" id="IPR035686">
    <property type="entry name" value="CPSase_GATase1"/>
</dbReference>
<dbReference type="Gene3D" id="3.40.50.880">
    <property type="match status" value="1"/>
</dbReference>
<keyword evidence="8" id="KW-0665">Pyrimidine biosynthesis</keyword>
<dbReference type="EC" id="6.3.5.5" evidence="8"/>
<dbReference type="PANTHER" id="PTHR43418">
    <property type="entry name" value="MULTIFUNCTIONAL TRYPTOPHAN BIOSYNTHESIS PROTEIN-RELATED"/>
    <property type="match status" value="1"/>
</dbReference>
<dbReference type="PROSITE" id="PS51273">
    <property type="entry name" value="GATASE_TYPE_1"/>
    <property type="match status" value="1"/>
</dbReference>
<feature type="binding site" evidence="8">
    <location>
        <position position="45"/>
    </location>
    <ligand>
        <name>L-glutamine</name>
        <dbReference type="ChEBI" id="CHEBI:58359"/>
    </ligand>
</feature>
<feature type="binding site" evidence="8">
    <location>
        <position position="219"/>
    </location>
    <ligand>
        <name>L-glutamine</name>
        <dbReference type="ChEBI" id="CHEBI:58359"/>
    </ligand>
</feature>
<dbReference type="InterPro" id="IPR006274">
    <property type="entry name" value="CarbamoylP_synth_ssu"/>
</dbReference>
<comment type="subunit">
    <text evidence="8">Composed of two chains; the small (or glutamine) chain promotes the hydrolysis of glutamine to ammonia, which is used by the large (or ammonia) chain to synthesize carbamoyl phosphate. Tetramer of heterodimers (alpha,beta)4.</text>
</comment>
<dbReference type="SUPFAM" id="SSF52317">
    <property type="entry name" value="Class I glutamine amidotransferase-like"/>
    <property type="match status" value="1"/>
</dbReference>
<sequence>MKALLLLENGMAFEGQGFGEPRDVLCEVVFNSAMCGYTELLTDPSYAGQGVVMTYPMIGNYGICYEDAEAGHPWVEAFIVHSVSGIASNFRCDIDLDGYLKSNRIPGISGIDTRALTRCLRESGTMRGMLCFGDQVDRDEMKRKIAAHVVPNGVSQVSIRKPRDYGNGSVKVALLDYGTKENIIRSLTRRGCTVRRFPNDTPFEEIKAWNPDGVMLSNGPGDPQACVKEIAELKRVYESGIPTFAICMGHQLMALSQGANTYKLKYGHRGINHPVKELKSNRVYITSQNHGYVVDAGTIDSSVAEVSYISMNDRSVEGLDYKNGRVFSVQFHPEACSGPLDTGFLFDRFMDLMGGGRV</sequence>
<feature type="binding site" evidence="8">
    <location>
        <position position="248"/>
    </location>
    <ligand>
        <name>L-glutamine</name>
        <dbReference type="ChEBI" id="CHEBI:58359"/>
    </ligand>
</feature>
<proteinExistence type="inferred from homology"/>
<dbReference type="GO" id="GO:0004088">
    <property type="term" value="F:carbamoyl-phosphate synthase (glutamine-hydrolyzing) activity"/>
    <property type="evidence" value="ECO:0007669"/>
    <property type="project" value="UniProtKB-UniRule"/>
</dbReference>
<evidence type="ECO:0000256" key="5">
    <source>
        <dbReference type="ARBA" id="ARBA00022840"/>
    </source>
</evidence>
<comment type="similarity">
    <text evidence="2 8">Belongs to the CarA family.</text>
</comment>
<keyword evidence="6 8" id="KW-0315">Glutamine amidotransferase</keyword>
<dbReference type="PRINTS" id="PR00099">
    <property type="entry name" value="CPSGATASE"/>
</dbReference>
<feature type="binding site" evidence="8">
    <location>
        <position position="291"/>
    </location>
    <ligand>
        <name>L-glutamine</name>
        <dbReference type="ChEBI" id="CHEBI:58359"/>
    </ligand>
</feature>
<dbReference type="HAMAP" id="MF_01209">
    <property type="entry name" value="CPSase_S_chain"/>
    <property type="match status" value="1"/>
</dbReference>
<dbReference type="NCBIfam" id="TIGR01368">
    <property type="entry name" value="CPSaseIIsmall"/>
    <property type="match status" value="1"/>
</dbReference>
<comment type="catalytic activity">
    <reaction evidence="8">
        <text>L-glutamine + H2O = L-glutamate + NH4(+)</text>
        <dbReference type="Rhea" id="RHEA:15889"/>
        <dbReference type="ChEBI" id="CHEBI:15377"/>
        <dbReference type="ChEBI" id="CHEBI:28938"/>
        <dbReference type="ChEBI" id="CHEBI:29985"/>
        <dbReference type="ChEBI" id="CHEBI:58359"/>
    </reaction>
</comment>
<dbReference type="InterPro" id="IPR017926">
    <property type="entry name" value="GATASE"/>
</dbReference>
<evidence type="ECO:0000256" key="1">
    <source>
        <dbReference type="ARBA" id="ARBA00005077"/>
    </source>
</evidence>
<feature type="active site" evidence="8">
    <location>
        <position position="334"/>
    </location>
</feature>
<dbReference type="PRINTS" id="PR00096">
    <property type="entry name" value="GATASE"/>
</dbReference>
<evidence type="ECO:0000256" key="7">
    <source>
        <dbReference type="ARBA" id="ARBA00048816"/>
    </source>
</evidence>
<comment type="pathway">
    <text evidence="8">Pyrimidine metabolism; UMP biosynthesis via de novo pathway; (S)-dihydroorotate from bicarbonate: step 1/3.</text>
</comment>
<evidence type="ECO:0000313" key="11">
    <source>
        <dbReference type="Proteomes" id="UP000754750"/>
    </source>
</evidence>
<feature type="active site" evidence="8">
    <location>
        <position position="332"/>
    </location>
</feature>
<comment type="pathway">
    <text evidence="1 8">Amino-acid biosynthesis; L-arginine biosynthesis; carbamoyl phosphate from bicarbonate: step 1/1.</text>
</comment>
<dbReference type="GO" id="GO:0044205">
    <property type="term" value="P:'de novo' UMP biosynthetic process"/>
    <property type="evidence" value="ECO:0007669"/>
    <property type="project" value="UniProtKB-UniRule"/>
</dbReference>
<dbReference type="Proteomes" id="UP000754750">
    <property type="component" value="Unassembled WGS sequence"/>
</dbReference>
<dbReference type="GO" id="GO:0006526">
    <property type="term" value="P:L-arginine biosynthetic process"/>
    <property type="evidence" value="ECO:0007669"/>
    <property type="project" value="UniProtKB-UniRule"/>
</dbReference>
<feature type="binding site" evidence="8">
    <location>
        <position position="292"/>
    </location>
    <ligand>
        <name>L-glutamine</name>
        <dbReference type="ChEBI" id="CHEBI:58359"/>
    </ligand>
</feature>
<evidence type="ECO:0000259" key="9">
    <source>
        <dbReference type="SMART" id="SM01097"/>
    </source>
</evidence>
<dbReference type="GO" id="GO:0006207">
    <property type="term" value="P:'de novo' pyrimidine nucleobase biosynthetic process"/>
    <property type="evidence" value="ECO:0007669"/>
    <property type="project" value="InterPro"/>
</dbReference>
<dbReference type="PRINTS" id="PR00097">
    <property type="entry name" value="ANTSNTHASEII"/>
</dbReference>
<evidence type="ECO:0000256" key="8">
    <source>
        <dbReference type="HAMAP-Rule" id="MF_01209"/>
    </source>
</evidence>
<keyword evidence="5 8" id="KW-0067">ATP-binding</keyword>
<reference evidence="10" key="1">
    <citation type="submission" date="2019-04" db="EMBL/GenBank/DDBJ databases">
        <title>Evolution of Biomass-Degrading Anaerobic Consortia Revealed by Metagenomics.</title>
        <authorList>
            <person name="Peng X."/>
        </authorList>
    </citation>
    <scope>NUCLEOTIDE SEQUENCE</scope>
    <source>
        <strain evidence="10">SIG551</strain>
    </source>
</reference>
<comment type="catalytic activity">
    <reaction evidence="7 8">
        <text>hydrogencarbonate + L-glutamine + 2 ATP + H2O = carbamoyl phosphate + L-glutamate + 2 ADP + phosphate + 2 H(+)</text>
        <dbReference type="Rhea" id="RHEA:18633"/>
        <dbReference type="ChEBI" id="CHEBI:15377"/>
        <dbReference type="ChEBI" id="CHEBI:15378"/>
        <dbReference type="ChEBI" id="CHEBI:17544"/>
        <dbReference type="ChEBI" id="CHEBI:29985"/>
        <dbReference type="ChEBI" id="CHEBI:30616"/>
        <dbReference type="ChEBI" id="CHEBI:43474"/>
        <dbReference type="ChEBI" id="CHEBI:58228"/>
        <dbReference type="ChEBI" id="CHEBI:58359"/>
        <dbReference type="ChEBI" id="CHEBI:456216"/>
        <dbReference type="EC" id="6.3.5.5"/>
    </reaction>
</comment>
<evidence type="ECO:0000256" key="2">
    <source>
        <dbReference type="ARBA" id="ARBA00007800"/>
    </source>
</evidence>
<comment type="function">
    <text evidence="8">Small subunit of the glutamine-dependent carbamoyl phosphate synthetase (CPSase). CPSase catalyzes the formation of carbamoyl phosphate from the ammonia moiety of glutamine, carbonate, and phosphate donated by ATP, constituting the first step of 2 biosynthetic pathways, one leading to arginine and/or urea and the other to pyrimidine nucleotides. The small subunit (glutamine amidotransferase) binds and cleaves glutamine to supply the large subunit with the substrate ammonia.</text>
</comment>
<feature type="region of interest" description="CPSase" evidence="8">
    <location>
        <begin position="1"/>
        <end position="171"/>
    </location>
</feature>
<dbReference type="InterPro" id="IPR050472">
    <property type="entry name" value="Anth_synth/Amidotransfase"/>
</dbReference>
<dbReference type="RefSeq" id="WP_027103988.1">
    <property type="nucleotide sequence ID" value="NZ_JBKWRC010000001.1"/>
</dbReference>
<dbReference type="InterPro" id="IPR029062">
    <property type="entry name" value="Class_I_gatase-like"/>
</dbReference>
<dbReference type="PANTHER" id="PTHR43418:SF7">
    <property type="entry name" value="CARBAMOYL-PHOSPHATE SYNTHASE SMALL CHAIN"/>
    <property type="match status" value="1"/>
</dbReference>
<gene>
    <name evidence="8" type="primary">carA</name>
    <name evidence="10" type="ORF">E7512_01930</name>
</gene>
<dbReference type="Gene3D" id="3.50.30.20">
    <property type="entry name" value="Carbamoyl-phosphate synthase small subunit, N-terminal domain"/>
    <property type="match status" value="1"/>
</dbReference>
<dbReference type="InterPro" id="IPR036480">
    <property type="entry name" value="CarbP_synth_ssu_N_sf"/>
</dbReference>
<evidence type="ECO:0000256" key="3">
    <source>
        <dbReference type="ARBA" id="ARBA00022598"/>
    </source>
</evidence>
<dbReference type="GO" id="GO:0006541">
    <property type="term" value="P:glutamine metabolic process"/>
    <property type="evidence" value="ECO:0007669"/>
    <property type="project" value="InterPro"/>
</dbReference>
<keyword evidence="3 8" id="KW-0436">Ligase</keyword>
<feature type="binding site" evidence="8">
    <location>
        <position position="251"/>
    </location>
    <ligand>
        <name>L-glutamine</name>
        <dbReference type="ChEBI" id="CHEBI:58359"/>
    </ligand>
</feature>
<evidence type="ECO:0000256" key="4">
    <source>
        <dbReference type="ARBA" id="ARBA00022741"/>
    </source>
</evidence>
<dbReference type="SMART" id="SM01097">
    <property type="entry name" value="CPSase_sm_chain"/>
    <property type="match status" value="1"/>
</dbReference>
<name>A0A928KR14_9FIRM</name>
<dbReference type="EMBL" id="SVNY01000001">
    <property type="protein sequence ID" value="MBE6832338.1"/>
    <property type="molecule type" value="Genomic_DNA"/>
</dbReference>
<evidence type="ECO:0000313" key="10">
    <source>
        <dbReference type="EMBL" id="MBE6832338.1"/>
    </source>
</evidence>
<feature type="domain" description="Carbamoyl-phosphate synthase small subunit N-terminal" evidence="9">
    <location>
        <begin position="1"/>
        <end position="131"/>
    </location>
</feature>
<dbReference type="GO" id="GO:0005524">
    <property type="term" value="F:ATP binding"/>
    <property type="evidence" value="ECO:0007669"/>
    <property type="project" value="UniProtKB-UniRule"/>
</dbReference>
<feature type="binding site" evidence="8">
    <location>
        <position position="221"/>
    </location>
    <ligand>
        <name>L-glutamine</name>
        <dbReference type="ChEBI" id="CHEBI:58359"/>
    </ligand>
</feature>
<dbReference type="Pfam" id="PF00117">
    <property type="entry name" value="GATase"/>
    <property type="match status" value="1"/>
</dbReference>
<protein>
    <recommendedName>
        <fullName evidence="8">Carbamoyl phosphate synthase small chain</fullName>
        <ecNumber evidence="8">6.3.5.5</ecNumber>
    </recommendedName>
    <alternativeName>
        <fullName evidence="8">Carbamoyl phosphate synthetase glutamine chain</fullName>
    </alternativeName>
</protein>
<keyword evidence="8" id="KW-0055">Arginine biosynthesis</keyword>
<feature type="active site" description="Nucleophile" evidence="8">
    <location>
        <position position="247"/>
    </location>
</feature>
<organism evidence="10 11">
    <name type="scientific">Faecalispora sporosphaeroides</name>
    <dbReference type="NCBI Taxonomy" id="1549"/>
    <lineage>
        <taxon>Bacteria</taxon>
        <taxon>Bacillati</taxon>
        <taxon>Bacillota</taxon>
        <taxon>Clostridia</taxon>
        <taxon>Eubacteriales</taxon>
        <taxon>Oscillospiraceae</taxon>
        <taxon>Faecalispora</taxon>
    </lineage>
</organism>
<dbReference type="AlphaFoldDB" id="A0A928KR14"/>
<evidence type="ECO:0000256" key="6">
    <source>
        <dbReference type="ARBA" id="ARBA00022962"/>
    </source>
</evidence>
<dbReference type="NCBIfam" id="NF009475">
    <property type="entry name" value="PRK12838.1"/>
    <property type="match status" value="1"/>
</dbReference>
<feature type="binding site" evidence="8">
    <location>
        <position position="289"/>
    </location>
    <ligand>
        <name>L-glutamine</name>
        <dbReference type="ChEBI" id="CHEBI:58359"/>
    </ligand>
</feature>
<dbReference type="CDD" id="cd01744">
    <property type="entry name" value="GATase1_CPSase"/>
    <property type="match status" value="1"/>
</dbReference>